<evidence type="ECO:0000313" key="9">
    <source>
        <dbReference type="EMBL" id="MFC7408398.1"/>
    </source>
</evidence>
<keyword evidence="2 5" id="KW-0540">Nuclease</keyword>
<comment type="catalytic activity">
    <reaction evidence="5 6">
        <text>Exonucleolytic cleavage in either 5'- to 3'- or 3'- to 5'-direction to yield nucleoside 5'-phosphates.</text>
        <dbReference type="EC" id="3.1.11.6"/>
    </reaction>
</comment>
<sequence length="435" mass="46463">MVEGFRAENTAAAARVWAVGALVRAIADTLQARFNPAAVRGEISGFARAASGHCYFSLKDAQGQIRCAMFRRAAQGLDFSPVEGDLVEVQGRLDVYGPRGDLQFIVESLRRAGQGALFEQFLRLKAQLEAEGCFDPARKRPLSPLPTSIGVVTSLGAAALRDVATALARRVPHLPVTLFPASVQGVQAPGELCAALDAAFAQHRATGAPAVLLLVRGGGSLEDLWAFNDPAVVRTLTRAPMPVVCGVGHETDFTLCDFAADLRAPTPTAAAELCAPARADLLATLDWLDERLQRTAHDGLDLRAQQLDRLGARLGRPSGRLTQGQRQLQALQASLGHAVQLGLERRRLGLQRLAERLPPSVTRHLQGSRQRLDHAGQSLALLDPALVLQRGYAWLTDEAGHAITQVAQAQPGQAVRAVLADGELGLKVERLTAGH</sequence>
<accession>A0ABW2QM71</accession>
<evidence type="ECO:0000313" key="10">
    <source>
        <dbReference type="Proteomes" id="UP001596501"/>
    </source>
</evidence>
<feature type="domain" description="OB-fold nucleic acid binding" evidence="8">
    <location>
        <begin position="18"/>
        <end position="109"/>
    </location>
</feature>
<evidence type="ECO:0000256" key="3">
    <source>
        <dbReference type="ARBA" id="ARBA00022801"/>
    </source>
</evidence>
<dbReference type="NCBIfam" id="TIGR00237">
    <property type="entry name" value="xseA"/>
    <property type="match status" value="1"/>
</dbReference>
<evidence type="ECO:0000256" key="5">
    <source>
        <dbReference type="HAMAP-Rule" id="MF_00378"/>
    </source>
</evidence>
<dbReference type="PANTHER" id="PTHR30008:SF0">
    <property type="entry name" value="EXODEOXYRIBONUCLEASE 7 LARGE SUBUNIT"/>
    <property type="match status" value="1"/>
</dbReference>
<dbReference type="EC" id="3.1.11.6" evidence="5"/>
<comment type="similarity">
    <text evidence="5 6">Belongs to the XseA family.</text>
</comment>
<organism evidence="9 10">
    <name type="scientific">Hydrogenophaga atypica</name>
    <dbReference type="NCBI Taxonomy" id="249409"/>
    <lineage>
        <taxon>Bacteria</taxon>
        <taxon>Pseudomonadati</taxon>
        <taxon>Pseudomonadota</taxon>
        <taxon>Betaproteobacteria</taxon>
        <taxon>Burkholderiales</taxon>
        <taxon>Comamonadaceae</taxon>
        <taxon>Hydrogenophaga</taxon>
    </lineage>
</organism>
<comment type="subcellular location">
    <subcellularLocation>
        <location evidence="5 6">Cytoplasm</location>
    </subcellularLocation>
</comment>
<dbReference type="PANTHER" id="PTHR30008">
    <property type="entry name" value="EXODEOXYRIBONUCLEASE 7 LARGE SUBUNIT"/>
    <property type="match status" value="1"/>
</dbReference>
<dbReference type="InterPro" id="IPR020579">
    <property type="entry name" value="Exonuc_VII_lsu_C"/>
</dbReference>
<keyword evidence="1 5" id="KW-0963">Cytoplasm</keyword>
<reference evidence="10" key="1">
    <citation type="journal article" date="2019" name="Int. J. Syst. Evol. Microbiol.">
        <title>The Global Catalogue of Microorganisms (GCM) 10K type strain sequencing project: providing services to taxonomists for standard genome sequencing and annotation.</title>
        <authorList>
            <consortium name="The Broad Institute Genomics Platform"/>
            <consortium name="The Broad Institute Genome Sequencing Center for Infectious Disease"/>
            <person name="Wu L."/>
            <person name="Ma J."/>
        </authorList>
    </citation>
    <scope>NUCLEOTIDE SEQUENCE [LARGE SCALE GENOMIC DNA]</scope>
    <source>
        <strain evidence="10">CGMCC 1.12371</strain>
    </source>
</reference>
<dbReference type="HAMAP" id="MF_00378">
    <property type="entry name" value="Exonuc_7_L"/>
    <property type="match status" value="1"/>
</dbReference>
<feature type="domain" description="Exonuclease VII large subunit C-terminal" evidence="7">
    <location>
        <begin position="134"/>
        <end position="425"/>
    </location>
</feature>
<evidence type="ECO:0000256" key="6">
    <source>
        <dbReference type="RuleBase" id="RU004355"/>
    </source>
</evidence>
<dbReference type="RefSeq" id="WP_382220595.1">
    <property type="nucleotide sequence ID" value="NZ_JBHTCA010000003.1"/>
</dbReference>
<comment type="caution">
    <text evidence="9">The sequence shown here is derived from an EMBL/GenBank/DDBJ whole genome shotgun (WGS) entry which is preliminary data.</text>
</comment>
<evidence type="ECO:0000256" key="4">
    <source>
        <dbReference type="ARBA" id="ARBA00022839"/>
    </source>
</evidence>
<name>A0ABW2QM71_9BURK</name>
<keyword evidence="3 5" id="KW-0378">Hydrolase</keyword>
<gene>
    <name evidence="5 9" type="primary">xseA</name>
    <name evidence="9" type="ORF">ACFQPB_05960</name>
</gene>
<evidence type="ECO:0000256" key="1">
    <source>
        <dbReference type="ARBA" id="ARBA00022490"/>
    </source>
</evidence>
<protein>
    <recommendedName>
        <fullName evidence="5">Exodeoxyribonuclease 7 large subunit</fullName>
        <ecNumber evidence="5">3.1.11.6</ecNumber>
    </recommendedName>
    <alternativeName>
        <fullName evidence="5">Exodeoxyribonuclease VII large subunit</fullName>
        <shortName evidence="5">Exonuclease VII large subunit</shortName>
    </alternativeName>
</protein>
<evidence type="ECO:0000259" key="7">
    <source>
        <dbReference type="Pfam" id="PF02601"/>
    </source>
</evidence>
<dbReference type="EMBL" id="JBHTCA010000003">
    <property type="protein sequence ID" value="MFC7408398.1"/>
    <property type="molecule type" value="Genomic_DNA"/>
</dbReference>
<proteinExistence type="inferred from homology"/>
<evidence type="ECO:0000259" key="8">
    <source>
        <dbReference type="Pfam" id="PF13742"/>
    </source>
</evidence>
<dbReference type="GO" id="GO:0008855">
    <property type="term" value="F:exodeoxyribonuclease VII activity"/>
    <property type="evidence" value="ECO:0007669"/>
    <property type="project" value="UniProtKB-EC"/>
</dbReference>
<evidence type="ECO:0000256" key="2">
    <source>
        <dbReference type="ARBA" id="ARBA00022722"/>
    </source>
</evidence>
<comment type="subunit">
    <text evidence="5">Heterooligomer composed of large and small subunits.</text>
</comment>
<dbReference type="Pfam" id="PF13742">
    <property type="entry name" value="tRNA_anti_2"/>
    <property type="match status" value="1"/>
</dbReference>
<dbReference type="CDD" id="cd04489">
    <property type="entry name" value="ExoVII_LU_OBF"/>
    <property type="match status" value="1"/>
</dbReference>
<dbReference type="Pfam" id="PF02601">
    <property type="entry name" value="Exonuc_VII_L"/>
    <property type="match status" value="1"/>
</dbReference>
<keyword evidence="10" id="KW-1185">Reference proteome</keyword>
<dbReference type="InterPro" id="IPR003753">
    <property type="entry name" value="Exonuc_VII_L"/>
</dbReference>
<dbReference type="InterPro" id="IPR025824">
    <property type="entry name" value="OB-fold_nuc-bd_dom"/>
</dbReference>
<comment type="function">
    <text evidence="5">Bidirectionally degrades single-stranded DNA into large acid-insoluble oligonucleotides, which are then degraded further into small acid-soluble oligonucleotides.</text>
</comment>
<keyword evidence="4 5" id="KW-0269">Exonuclease</keyword>
<dbReference type="Proteomes" id="UP001596501">
    <property type="component" value="Unassembled WGS sequence"/>
</dbReference>